<comment type="caution">
    <text evidence="2">The sequence shown here is derived from an EMBL/GenBank/DDBJ whole genome shotgun (WGS) entry which is preliminary data.</text>
</comment>
<evidence type="ECO:0000259" key="1">
    <source>
        <dbReference type="Pfam" id="PF13649"/>
    </source>
</evidence>
<dbReference type="Proteomes" id="UP000267464">
    <property type="component" value="Unassembled WGS sequence"/>
</dbReference>
<reference evidence="2 3" key="1">
    <citation type="submission" date="2018-08" db="EMBL/GenBank/DDBJ databases">
        <authorList>
            <person name="Khan S.A."/>
            <person name="Jeon C.O."/>
            <person name="Chun B.H."/>
            <person name="Jeong S.E."/>
        </authorList>
    </citation>
    <scope>NUCLEOTIDE SEQUENCE [LARGE SCALE GENOMIC DNA]</scope>
    <source>
        <strain evidence="2 3">S-16</strain>
    </source>
</reference>
<dbReference type="Pfam" id="PF13649">
    <property type="entry name" value="Methyltransf_25"/>
    <property type="match status" value="1"/>
</dbReference>
<evidence type="ECO:0000313" key="2">
    <source>
        <dbReference type="EMBL" id="RQP21711.1"/>
    </source>
</evidence>
<accession>A0A3N7HM59</accession>
<dbReference type="CDD" id="cd02440">
    <property type="entry name" value="AdoMet_MTases"/>
    <property type="match status" value="1"/>
</dbReference>
<gene>
    <name evidence="2" type="ORF">DZC73_27240</name>
</gene>
<keyword evidence="2" id="KW-0489">Methyltransferase</keyword>
<dbReference type="OrthoDB" id="9792752at2"/>
<proteinExistence type="predicted"/>
<keyword evidence="3" id="KW-1185">Reference proteome</keyword>
<dbReference type="InterPro" id="IPR041698">
    <property type="entry name" value="Methyltransf_25"/>
</dbReference>
<keyword evidence="2" id="KW-0808">Transferase</keyword>
<dbReference type="SUPFAM" id="SSF53335">
    <property type="entry name" value="S-adenosyl-L-methionine-dependent methyltransferases"/>
    <property type="match status" value="1"/>
</dbReference>
<dbReference type="InterPro" id="IPR029063">
    <property type="entry name" value="SAM-dependent_MTases_sf"/>
</dbReference>
<feature type="domain" description="Methyltransferase" evidence="1">
    <location>
        <begin position="57"/>
        <end position="151"/>
    </location>
</feature>
<dbReference type="AlphaFoldDB" id="A0A3N7HM59"/>
<dbReference type="Gene3D" id="3.40.50.150">
    <property type="entry name" value="Vaccinia Virus protein VP39"/>
    <property type="match status" value="1"/>
</dbReference>
<dbReference type="EMBL" id="QUSW01000010">
    <property type="protein sequence ID" value="RQP21711.1"/>
    <property type="molecule type" value="Genomic_DNA"/>
</dbReference>
<protein>
    <submittedName>
        <fullName evidence="2">Class I SAM-dependent methyltransferase</fullName>
    </submittedName>
</protein>
<name>A0A3N7HM59_9BURK</name>
<reference evidence="2 3" key="2">
    <citation type="submission" date="2018-12" db="EMBL/GenBank/DDBJ databases">
        <title>Rhizobacter gummiphilus sp. nov., a rubber-degrading bacterium isolated from the soil of a botanical garden in Japan.</title>
        <authorList>
            <person name="Shunsuke S.S."/>
        </authorList>
    </citation>
    <scope>NUCLEOTIDE SEQUENCE [LARGE SCALE GENOMIC DNA]</scope>
    <source>
        <strain evidence="2 3">S-16</strain>
    </source>
</reference>
<sequence length="228" mass="25549">MNEPQSVRERYARREAQDPRYSLLNPSALLPLQERQRAMMALFARLGFADLSALSLLEVGCGTGSNLLELIHVGFMPDRLAGIELLHERFDMARSRLPESVQLLQGDATVLAPQLGPVDIVMQATVFSSLLDDAFQQRLADVMWQAVKPGGGVLWYDFTVDNPRNKDVRGVALSRVKQLFPQGRVQPRRITLAPPLARAVVRLHPSLYTLFNTLPALRTHVLCWIAKD</sequence>
<evidence type="ECO:0000313" key="3">
    <source>
        <dbReference type="Proteomes" id="UP000267464"/>
    </source>
</evidence>
<dbReference type="RefSeq" id="WP_124543547.1">
    <property type="nucleotide sequence ID" value="NZ_QUSW01000010.1"/>
</dbReference>
<dbReference type="GO" id="GO:0032259">
    <property type="term" value="P:methylation"/>
    <property type="evidence" value="ECO:0007669"/>
    <property type="project" value="UniProtKB-KW"/>
</dbReference>
<dbReference type="GO" id="GO:0008168">
    <property type="term" value="F:methyltransferase activity"/>
    <property type="evidence" value="ECO:0007669"/>
    <property type="project" value="UniProtKB-KW"/>
</dbReference>
<organism evidence="2 3">
    <name type="scientific">Piscinibacter terrae</name>
    <dbReference type="NCBI Taxonomy" id="2496871"/>
    <lineage>
        <taxon>Bacteria</taxon>
        <taxon>Pseudomonadati</taxon>
        <taxon>Pseudomonadota</taxon>
        <taxon>Betaproteobacteria</taxon>
        <taxon>Burkholderiales</taxon>
        <taxon>Sphaerotilaceae</taxon>
        <taxon>Piscinibacter</taxon>
    </lineage>
</organism>